<dbReference type="InterPro" id="IPR000842">
    <property type="entry name" value="PRib_PP_synth_CS"/>
</dbReference>
<accession>A0A2D6LZS9</accession>
<dbReference type="EC" id="2.7.6.1" evidence="1"/>
<comment type="catalytic activity">
    <reaction evidence="9">
        <text>D-ribose 5-phosphate + ATP = 5-phospho-alpha-D-ribose 1-diphosphate + AMP + H(+)</text>
        <dbReference type="Rhea" id="RHEA:15609"/>
        <dbReference type="ChEBI" id="CHEBI:15378"/>
        <dbReference type="ChEBI" id="CHEBI:30616"/>
        <dbReference type="ChEBI" id="CHEBI:58017"/>
        <dbReference type="ChEBI" id="CHEBI:78346"/>
        <dbReference type="ChEBI" id="CHEBI:456215"/>
        <dbReference type="EC" id="2.7.6.1"/>
    </reaction>
</comment>
<dbReference type="NCBIfam" id="NF002320">
    <property type="entry name" value="PRK01259.1"/>
    <property type="match status" value="1"/>
</dbReference>
<keyword evidence="2 11" id="KW-0808">Transferase</keyword>
<evidence type="ECO:0000256" key="1">
    <source>
        <dbReference type="ARBA" id="ARBA00013247"/>
    </source>
</evidence>
<evidence type="ECO:0000313" key="12">
    <source>
        <dbReference type="Proteomes" id="UP000226592"/>
    </source>
</evidence>
<dbReference type="PANTHER" id="PTHR10210">
    <property type="entry name" value="RIBOSE-PHOSPHATE DIPHOSPHOKINASE FAMILY MEMBER"/>
    <property type="match status" value="1"/>
</dbReference>
<dbReference type="EMBL" id="NZBU01000001">
    <property type="protein sequence ID" value="MAG21685.1"/>
    <property type="molecule type" value="Genomic_DNA"/>
</dbReference>
<keyword evidence="7" id="KW-0067">ATP-binding</keyword>
<keyword evidence="3" id="KW-0479">Metal-binding</keyword>
<evidence type="ECO:0000256" key="5">
    <source>
        <dbReference type="ARBA" id="ARBA00022741"/>
    </source>
</evidence>
<dbReference type="InterPro" id="IPR005946">
    <property type="entry name" value="Rib-P_diPkinase"/>
</dbReference>
<dbReference type="PROSITE" id="PS00114">
    <property type="entry name" value="PRPP_SYNTHASE"/>
    <property type="match status" value="1"/>
</dbReference>
<dbReference type="GO" id="GO:0006015">
    <property type="term" value="P:5-phosphoribose 1-diphosphate biosynthetic process"/>
    <property type="evidence" value="ECO:0007669"/>
    <property type="project" value="TreeGrafter"/>
</dbReference>
<dbReference type="AlphaFoldDB" id="A0A2D6LZS9"/>
<comment type="caution">
    <text evidence="11">The sequence shown here is derived from an EMBL/GenBank/DDBJ whole genome shotgun (WGS) entry which is preliminary data.</text>
</comment>
<dbReference type="InterPro" id="IPR029057">
    <property type="entry name" value="PRTase-like"/>
</dbReference>
<protein>
    <recommendedName>
        <fullName evidence="1">ribose-phosphate diphosphokinase</fullName>
        <ecNumber evidence="1">2.7.6.1</ecNumber>
    </recommendedName>
</protein>
<keyword evidence="6 11" id="KW-0418">Kinase</keyword>
<evidence type="ECO:0000256" key="3">
    <source>
        <dbReference type="ARBA" id="ARBA00022723"/>
    </source>
</evidence>
<dbReference type="GO" id="GO:0000287">
    <property type="term" value="F:magnesium ion binding"/>
    <property type="evidence" value="ECO:0007669"/>
    <property type="project" value="InterPro"/>
</dbReference>
<dbReference type="CDD" id="cd06223">
    <property type="entry name" value="PRTases_typeI"/>
    <property type="match status" value="1"/>
</dbReference>
<evidence type="ECO:0000256" key="9">
    <source>
        <dbReference type="ARBA" id="ARBA00049535"/>
    </source>
</evidence>
<dbReference type="Proteomes" id="UP000226592">
    <property type="component" value="Unassembled WGS sequence"/>
</dbReference>
<dbReference type="Gene3D" id="3.40.50.2020">
    <property type="match status" value="2"/>
</dbReference>
<evidence type="ECO:0000256" key="8">
    <source>
        <dbReference type="ARBA" id="ARBA00022842"/>
    </source>
</evidence>
<gene>
    <name evidence="11" type="ORF">CL943_00065</name>
</gene>
<organism evidence="11 12">
    <name type="scientific">Candidatus Iainarchaeum sp</name>
    <dbReference type="NCBI Taxonomy" id="3101447"/>
    <lineage>
        <taxon>Archaea</taxon>
        <taxon>Candidatus Iainarchaeota</taxon>
        <taxon>Candidatus Iainarchaeia</taxon>
        <taxon>Candidatus Iainarchaeales</taxon>
        <taxon>Candidatus Iainarchaeaceae</taxon>
        <taxon>Candidatus Iainarchaeum</taxon>
    </lineage>
</organism>
<dbReference type="InterPro" id="IPR000836">
    <property type="entry name" value="PRTase_dom"/>
</dbReference>
<dbReference type="NCBIfam" id="TIGR01251">
    <property type="entry name" value="ribP_PPkin"/>
    <property type="match status" value="1"/>
</dbReference>
<dbReference type="InterPro" id="IPR029099">
    <property type="entry name" value="Pribosyltran_N"/>
</dbReference>
<dbReference type="GO" id="GO:0006164">
    <property type="term" value="P:purine nucleotide biosynthetic process"/>
    <property type="evidence" value="ECO:0007669"/>
    <property type="project" value="TreeGrafter"/>
</dbReference>
<dbReference type="Pfam" id="PF14572">
    <property type="entry name" value="Pribosyl_synth"/>
    <property type="match status" value="1"/>
</dbReference>
<dbReference type="SMART" id="SM01400">
    <property type="entry name" value="Pribosyltran_N"/>
    <property type="match status" value="1"/>
</dbReference>
<feature type="domain" description="Ribose-phosphate pyrophosphokinase N-terminal" evidence="10">
    <location>
        <begin position="1"/>
        <end position="117"/>
    </location>
</feature>
<dbReference type="PANTHER" id="PTHR10210:SF32">
    <property type="entry name" value="RIBOSE-PHOSPHATE PYROPHOSPHOKINASE 2"/>
    <property type="match status" value="1"/>
</dbReference>
<dbReference type="GO" id="GO:0004749">
    <property type="term" value="F:ribose phosphate diphosphokinase activity"/>
    <property type="evidence" value="ECO:0007669"/>
    <property type="project" value="UniProtKB-EC"/>
</dbReference>
<dbReference type="SUPFAM" id="SSF53271">
    <property type="entry name" value="PRTase-like"/>
    <property type="match status" value="1"/>
</dbReference>
<dbReference type="GO" id="GO:0016301">
    <property type="term" value="F:kinase activity"/>
    <property type="evidence" value="ECO:0007669"/>
    <property type="project" value="UniProtKB-KW"/>
</dbReference>
<evidence type="ECO:0000256" key="6">
    <source>
        <dbReference type="ARBA" id="ARBA00022777"/>
    </source>
</evidence>
<keyword evidence="8" id="KW-0460">Magnesium</keyword>
<keyword evidence="4" id="KW-0545">Nucleotide biosynthesis</keyword>
<evidence type="ECO:0000256" key="2">
    <source>
        <dbReference type="ARBA" id="ARBA00022679"/>
    </source>
</evidence>
<reference evidence="12" key="1">
    <citation type="submission" date="2017-09" db="EMBL/GenBank/DDBJ databases">
        <title>The Reconstruction of 2,631 Draft Metagenome-Assembled Genomes from the Global Oceans.</title>
        <authorList>
            <person name="Tully B.J."/>
            <person name="Graham E.D."/>
            <person name="Heidelberg J.F."/>
        </authorList>
    </citation>
    <scope>NUCLEOTIDE SEQUENCE [LARGE SCALE GENOMIC DNA]</scope>
</reference>
<dbReference type="Pfam" id="PF13793">
    <property type="entry name" value="Pribosyltran_N"/>
    <property type="match status" value="1"/>
</dbReference>
<dbReference type="GO" id="GO:0005737">
    <property type="term" value="C:cytoplasm"/>
    <property type="evidence" value="ECO:0007669"/>
    <property type="project" value="TreeGrafter"/>
</dbReference>
<sequence>MKIFSGSSHPELAKKIADSIEVPLGKIDLKKFSNGETYARFLENVRGCDTFLIQSLYGPINDYLMELLIMVDAAKRSSAARITVVIPHYAYARQDWKAASREPITAKLLADLLSAAGADRIIALDLHSEQIQGFFNIPVDALTALMKFIRYTEELKLSSPIVLAPDAGSAKKSTKASLKLGVDLAIVNKHRPKHGDAEAVHLIGDVKGKDCVVFEDMIDTGGTIRAAAKTVKAAGANSVTVFATHGIFSKDALEKIEQSEIDRVIITDSIPQKGNGKLEVLDISDLLGKAIKRCHNNESISSLFE</sequence>
<evidence type="ECO:0000313" key="11">
    <source>
        <dbReference type="EMBL" id="MAG21685.1"/>
    </source>
</evidence>
<dbReference type="GO" id="GO:0002189">
    <property type="term" value="C:ribose phosphate diphosphokinase complex"/>
    <property type="evidence" value="ECO:0007669"/>
    <property type="project" value="TreeGrafter"/>
</dbReference>
<dbReference type="GO" id="GO:0005524">
    <property type="term" value="F:ATP binding"/>
    <property type="evidence" value="ECO:0007669"/>
    <property type="project" value="UniProtKB-KW"/>
</dbReference>
<evidence type="ECO:0000259" key="10">
    <source>
        <dbReference type="Pfam" id="PF13793"/>
    </source>
</evidence>
<proteinExistence type="predicted"/>
<keyword evidence="5" id="KW-0547">Nucleotide-binding</keyword>
<evidence type="ECO:0000256" key="7">
    <source>
        <dbReference type="ARBA" id="ARBA00022840"/>
    </source>
</evidence>
<name>A0A2D6LZS9_9ARCH</name>
<dbReference type="FunFam" id="3.40.50.2020:FF:000007">
    <property type="entry name" value="Ribose-phosphate pyrophosphokinase"/>
    <property type="match status" value="1"/>
</dbReference>
<dbReference type="GO" id="GO:0009156">
    <property type="term" value="P:ribonucleoside monophosphate biosynthetic process"/>
    <property type="evidence" value="ECO:0007669"/>
    <property type="project" value="InterPro"/>
</dbReference>
<evidence type="ECO:0000256" key="4">
    <source>
        <dbReference type="ARBA" id="ARBA00022727"/>
    </source>
</evidence>